<evidence type="ECO:0000256" key="1">
    <source>
        <dbReference type="SAM" id="MobiDB-lite"/>
    </source>
</evidence>
<name>A0AB39L672_9MICC</name>
<dbReference type="KEGG" id="spue:AB5L97_01280"/>
<sequence>MWSEPVRDGSLSAEVATWTRRTRFELVHRLPLRFATNHPQGMAFAAGRIFLTTVEVLDPPRPLPDADGDPARRTPGRGRGHVLVIEPDGTLAADLIVGDGDAYHPSGIDHAGSLLWVPVGEYRADSRSVVYTLDPHSLELTERFEVDDHITWLAPAPESGTLYGASWGSRRLYRWNLDAGAAVRESEVWDNPSWHVDFQEAQYDGGSRLICGGIAELPDAEGAKYELGGLTVLDFSARRIEAEVPVPVFSAAGHSVLRNPFVLTRDSDGTPLLHVAPDDGDEVAGTEILTYRVVNSVAPRRPSGALHEIAGTMGPA</sequence>
<reference evidence="2" key="1">
    <citation type="submission" date="2024-07" db="EMBL/GenBank/DDBJ databases">
        <authorList>
            <person name="fu j."/>
        </authorList>
    </citation>
    <scope>NUCLEOTIDE SEQUENCE</scope>
    <source>
        <strain evidence="2">P10A9</strain>
    </source>
</reference>
<dbReference type="RefSeq" id="WP_369046161.1">
    <property type="nucleotide sequence ID" value="NZ_CP163302.1"/>
</dbReference>
<dbReference type="InterPro" id="IPR015943">
    <property type="entry name" value="WD40/YVTN_repeat-like_dom_sf"/>
</dbReference>
<dbReference type="EMBL" id="CP163302">
    <property type="protein sequence ID" value="XDP45684.1"/>
    <property type="molecule type" value="Genomic_DNA"/>
</dbReference>
<dbReference type="AlphaFoldDB" id="A0AB39L672"/>
<dbReference type="Gene3D" id="2.130.10.10">
    <property type="entry name" value="YVTN repeat-like/Quinoprotein amine dehydrogenase"/>
    <property type="match status" value="1"/>
</dbReference>
<evidence type="ECO:0000313" key="2">
    <source>
        <dbReference type="EMBL" id="XDP45684.1"/>
    </source>
</evidence>
<accession>A0AB39L672</accession>
<organism evidence="2">
    <name type="scientific">Sinomonas puerhi</name>
    <dbReference type="NCBI Taxonomy" id="3238584"/>
    <lineage>
        <taxon>Bacteria</taxon>
        <taxon>Bacillati</taxon>
        <taxon>Actinomycetota</taxon>
        <taxon>Actinomycetes</taxon>
        <taxon>Micrococcales</taxon>
        <taxon>Micrococcaceae</taxon>
        <taxon>Sinomonas</taxon>
    </lineage>
</organism>
<dbReference type="InterPro" id="IPR046312">
    <property type="entry name" value="DUF6454"/>
</dbReference>
<dbReference type="Pfam" id="PF20055">
    <property type="entry name" value="DUF6454"/>
    <property type="match status" value="1"/>
</dbReference>
<dbReference type="InterPro" id="IPR011044">
    <property type="entry name" value="Quino_amine_DH_bsu"/>
</dbReference>
<gene>
    <name evidence="2" type="ORF">AB5L97_01280</name>
</gene>
<dbReference type="SUPFAM" id="SSF50969">
    <property type="entry name" value="YVTN repeat-like/Quinoprotein amine dehydrogenase"/>
    <property type="match status" value="1"/>
</dbReference>
<feature type="region of interest" description="Disordered" evidence="1">
    <location>
        <begin position="60"/>
        <end position="80"/>
    </location>
</feature>
<protein>
    <submittedName>
        <fullName evidence="2">DUF6454 family protein</fullName>
    </submittedName>
</protein>
<proteinExistence type="predicted"/>